<evidence type="ECO:0000256" key="1">
    <source>
        <dbReference type="SAM" id="MobiDB-lite"/>
    </source>
</evidence>
<feature type="compositionally biased region" description="Basic residues" evidence="1">
    <location>
        <begin position="52"/>
        <end position="62"/>
    </location>
</feature>
<evidence type="ECO:0000313" key="3">
    <source>
        <dbReference type="Proteomes" id="UP000770661"/>
    </source>
</evidence>
<organism evidence="2 3">
    <name type="scientific">Chionoecetes opilio</name>
    <name type="common">Atlantic snow crab</name>
    <name type="synonym">Cancer opilio</name>
    <dbReference type="NCBI Taxonomy" id="41210"/>
    <lineage>
        <taxon>Eukaryota</taxon>
        <taxon>Metazoa</taxon>
        <taxon>Ecdysozoa</taxon>
        <taxon>Arthropoda</taxon>
        <taxon>Crustacea</taxon>
        <taxon>Multicrustacea</taxon>
        <taxon>Malacostraca</taxon>
        <taxon>Eumalacostraca</taxon>
        <taxon>Eucarida</taxon>
        <taxon>Decapoda</taxon>
        <taxon>Pleocyemata</taxon>
        <taxon>Brachyura</taxon>
        <taxon>Eubrachyura</taxon>
        <taxon>Majoidea</taxon>
        <taxon>Majidae</taxon>
        <taxon>Chionoecetes</taxon>
    </lineage>
</organism>
<reference evidence="2" key="1">
    <citation type="submission" date="2020-07" db="EMBL/GenBank/DDBJ databases">
        <title>The High-quality genome of the commercially important snow crab, Chionoecetes opilio.</title>
        <authorList>
            <person name="Jeong J.-H."/>
            <person name="Ryu S."/>
        </authorList>
    </citation>
    <scope>NUCLEOTIDE SEQUENCE</scope>
    <source>
        <strain evidence="2">MADBK_172401_WGS</strain>
        <tissue evidence="2">Digestive gland</tissue>
    </source>
</reference>
<keyword evidence="3" id="KW-1185">Reference proteome</keyword>
<evidence type="ECO:0000313" key="2">
    <source>
        <dbReference type="EMBL" id="KAG0717029.1"/>
    </source>
</evidence>
<feature type="compositionally biased region" description="Low complexity" evidence="1">
    <location>
        <begin position="13"/>
        <end position="30"/>
    </location>
</feature>
<accession>A0A8J4Y3T6</accession>
<protein>
    <submittedName>
        <fullName evidence="2">Uncharacterized protein</fullName>
    </submittedName>
</protein>
<gene>
    <name evidence="2" type="ORF">GWK47_055269</name>
</gene>
<feature type="compositionally biased region" description="Polar residues" evidence="1">
    <location>
        <begin position="79"/>
        <end position="94"/>
    </location>
</feature>
<feature type="region of interest" description="Disordered" evidence="1">
    <location>
        <begin position="49"/>
        <end position="116"/>
    </location>
</feature>
<feature type="compositionally biased region" description="Basic residues" evidence="1">
    <location>
        <begin position="104"/>
        <end position="116"/>
    </location>
</feature>
<dbReference type="EMBL" id="JACEEZ010018334">
    <property type="protein sequence ID" value="KAG0717029.1"/>
    <property type="molecule type" value="Genomic_DNA"/>
</dbReference>
<feature type="compositionally biased region" description="Pro residues" evidence="1">
    <location>
        <begin position="64"/>
        <end position="77"/>
    </location>
</feature>
<sequence length="116" mass="13035">MRNCRARQPPRAPTSSTWRSTPTTASASWPTPVPVMACRRPRCSAGPCRTFPRARRGSRRWSARPPPSSWPGSPPPRSTACSPNTPCTWPSPRTKTGRSCRLGRWARGRRPTWRRA</sequence>
<name>A0A8J4Y3T6_CHIOP</name>
<proteinExistence type="predicted"/>
<feature type="region of interest" description="Disordered" evidence="1">
    <location>
        <begin position="1"/>
        <end position="35"/>
    </location>
</feature>
<comment type="caution">
    <text evidence="2">The sequence shown here is derived from an EMBL/GenBank/DDBJ whole genome shotgun (WGS) entry which is preliminary data.</text>
</comment>
<dbReference type="AlphaFoldDB" id="A0A8J4Y3T6"/>
<dbReference type="Proteomes" id="UP000770661">
    <property type="component" value="Unassembled WGS sequence"/>
</dbReference>